<protein>
    <submittedName>
        <fullName evidence="2">Uncharacterized protein</fullName>
    </submittedName>
</protein>
<keyword evidence="1" id="KW-1133">Transmembrane helix</keyword>
<accession>A0A0G0NA27</accession>
<keyword evidence="1" id="KW-0812">Transmembrane</keyword>
<comment type="caution">
    <text evidence="2">The sequence shown here is derived from an EMBL/GenBank/DDBJ whole genome shotgun (WGS) entry which is preliminary data.</text>
</comment>
<feature type="transmembrane region" description="Helical" evidence="1">
    <location>
        <begin position="20"/>
        <end position="38"/>
    </location>
</feature>
<name>A0A0G0NA27_9BACT</name>
<evidence type="ECO:0000256" key="1">
    <source>
        <dbReference type="SAM" id="Phobius"/>
    </source>
</evidence>
<reference evidence="2 3" key="1">
    <citation type="journal article" date="2015" name="Nature">
        <title>rRNA introns, odd ribosomes, and small enigmatic genomes across a large radiation of phyla.</title>
        <authorList>
            <person name="Brown C.T."/>
            <person name="Hug L.A."/>
            <person name="Thomas B.C."/>
            <person name="Sharon I."/>
            <person name="Castelle C.J."/>
            <person name="Singh A."/>
            <person name="Wilkins M.J."/>
            <person name="Williams K.H."/>
            <person name="Banfield J.F."/>
        </authorList>
    </citation>
    <scope>NUCLEOTIDE SEQUENCE [LARGE SCALE GENOMIC DNA]</scope>
</reference>
<dbReference type="Proteomes" id="UP000034665">
    <property type="component" value="Unassembled WGS sequence"/>
</dbReference>
<evidence type="ECO:0000313" key="2">
    <source>
        <dbReference type="EMBL" id="KKR12308.1"/>
    </source>
</evidence>
<organism evidence="2 3">
    <name type="scientific">Candidatus Wolfebacteria bacterium GW2011_GWC2_39_22</name>
    <dbReference type="NCBI Taxonomy" id="1619013"/>
    <lineage>
        <taxon>Bacteria</taxon>
        <taxon>Candidatus Wolfeibacteriota</taxon>
    </lineage>
</organism>
<evidence type="ECO:0000313" key="3">
    <source>
        <dbReference type="Proteomes" id="UP000034665"/>
    </source>
</evidence>
<sequence>MSERREIPSRFGNFIGNPYGAAACGIIIALALAAVFYLKPIDSAQAEVLEKSQVTTFTELLRTVQKFDSEIAAKELRLDQIEAGPLETKGAIAEYYAILSNLHWLRKERAITASSYNSSIRDLRDGSFPMEALSREGLPVRIR</sequence>
<dbReference type="EMBL" id="LBWR01000002">
    <property type="protein sequence ID" value="KKR12308.1"/>
    <property type="molecule type" value="Genomic_DNA"/>
</dbReference>
<proteinExistence type="predicted"/>
<dbReference type="AlphaFoldDB" id="A0A0G0NA27"/>
<gene>
    <name evidence="2" type="ORF">UT41_C0002G0082</name>
</gene>
<keyword evidence="1" id="KW-0472">Membrane</keyword>
<dbReference type="PROSITE" id="PS51257">
    <property type="entry name" value="PROKAR_LIPOPROTEIN"/>
    <property type="match status" value="1"/>
</dbReference>